<dbReference type="EMBL" id="SRLO01000090">
    <property type="protein sequence ID" value="TNN76801.1"/>
    <property type="molecule type" value="Genomic_DNA"/>
</dbReference>
<evidence type="ECO:0000313" key="1">
    <source>
        <dbReference type="EMBL" id="TNN76801.1"/>
    </source>
</evidence>
<evidence type="ECO:0000313" key="2">
    <source>
        <dbReference type="Proteomes" id="UP000314294"/>
    </source>
</evidence>
<dbReference type="AlphaFoldDB" id="A0A4Z2IGA5"/>
<proteinExistence type="predicted"/>
<name>A0A4Z2IGA5_9TELE</name>
<sequence>MRHTPAVWTFLAQPQKGGRVMDADVSHTPRIIFAISWPFCRAGFFTTHTAITTSVFPMTVTAVMIASITPIMIFSGCPKSCSCSPHDSFHMAVGLMLTRTL</sequence>
<reference evidence="1 2" key="1">
    <citation type="submission" date="2019-03" db="EMBL/GenBank/DDBJ databases">
        <title>First draft genome of Liparis tanakae, snailfish: a comprehensive survey of snailfish specific genes.</title>
        <authorList>
            <person name="Kim W."/>
            <person name="Song I."/>
            <person name="Jeong J.-H."/>
            <person name="Kim D."/>
            <person name="Kim S."/>
            <person name="Ryu S."/>
            <person name="Song J.Y."/>
            <person name="Lee S.K."/>
        </authorList>
    </citation>
    <scope>NUCLEOTIDE SEQUENCE [LARGE SCALE GENOMIC DNA]</scope>
    <source>
        <tissue evidence="1">Muscle</tissue>
    </source>
</reference>
<organism evidence="1 2">
    <name type="scientific">Liparis tanakae</name>
    <name type="common">Tanaka's snailfish</name>
    <dbReference type="NCBI Taxonomy" id="230148"/>
    <lineage>
        <taxon>Eukaryota</taxon>
        <taxon>Metazoa</taxon>
        <taxon>Chordata</taxon>
        <taxon>Craniata</taxon>
        <taxon>Vertebrata</taxon>
        <taxon>Euteleostomi</taxon>
        <taxon>Actinopterygii</taxon>
        <taxon>Neopterygii</taxon>
        <taxon>Teleostei</taxon>
        <taxon>Neoteleostei</taxon>
        <taxon>Acanthomorphata</taxon>
        <taxon>Eupercaria</taxon>
        <taxon>Perciformes</taxon>
        <taxon>Cottioidei</taxon>
        <taxon>Cottales</taxon>
        <taxon>Liparidae</taxon>
        <taxon>Liparis</taxon>
    </lineage>
</organism>
<comment type="caution">
    <text evidence="1">The sequence shown here is derived from an EMBL/GenBank/DDBJ whole genome shotgun (WGS) entry which is preliminary data.</text>
</comment>
<gene>
    <name evidence="1" type="ORF">EYF80_013050</name>
</gene>
<keyword evidence="2" id="KW-1185">Reference proteome</keyword>
<protein>
    <submittedName>
        <fullName evidence="1">Uncharacterized protein</fullName>
    </submittedName>
</protein>
<accession>A0A4Z2IGA5</accession>
<dbReference type="Proteomes" id="UP000314294">
    <property type="component" value="Unassembled WGS sequence"/>
</dbReference>